<evidence type="ECO:0000313" key="3">
    <source>
        <dbReference type="Proteomes" id="UP000053872"/>
    </source>
</evidence>
<gene>
    <name evidence="2" type="ORF">A306_00007557</name>
</gene>
<reference evidence="2 3" key="1">
    <citation type="journal article" date="2013" name="Science">
        <title>Genomic diversity and evolution of the head crest in the rock pigeon.</title>
        <authorList>
            <person name="Shapiro M.D."/>
            <person name="Kronenberg Z."/>
            <person name="Li C."/>
            <person name="Domyan E.T."/>
            <person name="Pan H."/>
            <person name="Campbell M."/>
            <person name="Tan H."/>
            <person name="Huff C.D."/>
            <person name="Hu H."/>
            <person name="Vickrey A.I."/>
            <person name="Nielsen S.C."/>
            <person name="Stringham S.A."/>
            <person name="Hu H."/>
            <person name="Willerslev E."/>
            <person name="Gilbert M.T."/>
            <person name="Yandell M."/>
            <person name="Zhang G."/>
            <person name="Wang J."/>
        </authorList>
    </citation>
    <scope>NUCLEOTIDE SEQUENCE [LARGE SCALE GENOMIC DNA]</scope>
    <source>
        <tissue evidence="2">Blood</tissue>
    </source>
</reference>
<dbReference type="AlphaFoldDB" id="A0A2I0MAS7"/>
<keyword evidence="3" id="KW-1185">Reference proteome</keyword>
<evidence type="ECO:0000256" key="1">
    <source>
        <dbReference type="SAM" id="MobiDB-lite"/>
    </source>
</evidence>
<dbReference type="Proteomes" id="UP000053872">
    <property type="component" value="Unassembled WGS sequence"/>
</dbReference>
<dbReference type="PANTHER" id="PTHR14889:SF2">
    <property type="entry name" value="GENE 6377-RELATED"/>
    <property type="match status" value="1"/>
</dbReference>
<evidence type="ECO:0000313" key="2">
    <source>
        <dbReference type="EMBL" id="PKK26785.1"/>
    </source>
</evidence>
<dbReference type="PANTHER" id="PTHR14889">
    <property type="entry name" value="RCG36411"/>
    <property type="match status" value="1"/>
</dbReference>
<organism evidence="2 3">
    <name type="scientific">Columba livia</name>
    <name type="common">Rock dove</name>
    <dbReference type="NCBI Taxonomy" id="8932"/>
    <lineage>
        <taxon>Eukaryota</taxon>
        <taxon>Metazoa</taxon>
        <taxon>Chordata</taxon>
        <taxon>Craniata</taxon>
        <taxon>Vertebrata</taxon>
        <taxon>Euteleostomi</taxon>
        <taxon>Archelosauria</taxon>
        <taxon>Archosauria</taxon>
        <taxon>Dinosauria</taxon>
        <taxon>Saurischia</taxon>
        <taxon>Theropoda</taxon>
        <taxon>Coelurosauria</taxon>
        <taxon>Aves</taxon>
        <taxon>Neognathae</taxon>
        <taxon>Neoaves</taxon>
        <taxon>Columbimorphae</taxon>
        <taxon>Columbiformes</taxon>
        <taxon>Columbidae</taxon>
        <taxon>Columba</taxon>
    </lineage>
</organism>
<dbReference type="EMBL" id="AKCR02000023">
    <property type="protein sequence ID" value="PKK26785.1"/>
    <property type="molecule type" value="Genomic_DNA"/>
</dbReference>
<feature type="non-terminal residue" evidence="2">
    <location>
        <position position="1"/>
    </location>
</feature>
<name>A0A2I0MAS7_COLLI</name>
<dbReference type="Pfam" id="PF15133">
    <property type="entry name" value="TASL"/>
    <property type="match status" value="1"/>
</dbReference>
<accession>A0A2I0MAS7</accession>
<proteinExistence type="predicted"/>
<comment type="caution">
    <text evidence="2">The sequence shown here is derived from an EMBL/GenBank/DDBJ whole genome shotgun (WGS) entry which is preliminary data.</text>
</comment>
<protein>
    <submittedName>
        <fullName evidence="2">Uncharacterized protein</fullName>
    </submittedName>
</protein>
<dbReference type="InterPro" id="IPR027869">
    <property type="entry name" value="TASL"/>
</dbReference>
<sequence length="406" mass="45362">QLQGESGQDASASPPAAELAEQSQLLFLQHDRATSPLLKPQPRLPAQKLVIHSGADRACKNLFSCSRRALGDAVFRLSYPTRIGLHGALVIRLLLTFVVMLAEGILCSLIYKENCHQEKPCTSRASKKDKEGVWREKLVDNPKIKGFADGPEKQGEISVRSSQMEHRSSPHWRPIREVPAKDEKTLVKGTVSPALHIPKRERSAEEMDLYRSWSCNSMYLNYPDLHIRGDHVGDHMCDSGCVLDHMYEELPDGPVLMSVDIPLGLSPPCEHPEKPWIKSLPADDAGERSIMLCEEPLSNSVLNNYMETKVAEFYKQFFEEHLTRCGSVTNLLACSLIRNNLNQISFQISQEQNTEVAKAREALLHSLALFSLCSTTNRSSLEFSTPNLQISNPACTKKSCRVDLTS</sequence>
<dbReference type="InParanoid" id="A0A2I0MAS7"/>
<feature type="region of interest" description="Disordered" evidence="1">
    <location>
        <begin position="150"/>
        <end position="171"/>
    </location>
</feature>
<dbReference type="GO" id="GO:0034121">
    <property type="term" value="P:regulation of toll-like receptor signaling pathway"/>
    <property type="evidence" value="ECO:0007669"/>
    <property type="project" value="InterPro"/>
</dbReference>